<accession>A0A6A4S9T7</accession>
<reference evidence="1 2" key="1">
    <citation type="submission" date="2019-06" db="EMBL/GenBank/DDBJ databases">
        <title>Draft genomes of female and male turbot (Scophthalmus maximus).</title>
        <authorList>
            <person name="Xu H."/>
            <person name="Xu X.-W."/>
            <person name="Shao C."/>
            <person name="Chen S."/>
        </authorList>
    </citation>
    <scope>NUCLEOTIDE SEQUENCE [LARGE SCALE GENOMIC DNA]</scope>
    <source>
        <strain evidence="1">Ysfricsl-2016a</strain>
        <tissue evidence="1">Blood</tissue>
    </source>
</reference>
<evidence type="ECO:0000313" key="2">
    <source>
        <dbReference type="Proteomes" id="UP000438429"/>
    </source>
</evidence>
<dbReference type="Proteomes" id="UP000438429">
    <property type="component" value="Unassembled WGS sequence"/>
</dbReference>
<evidence type="ECO:0000313" key="1">
    <source>
        <dbReference type="EMBL" id="KAF0029937.1"/>
    </source>
</evidence>
<gene>
    <name evidence="1" type="ORF">F2P81_019042</name>
</gene>
<dbReference type="AlphaFoldDB" id="A0A6A4S9T7"/>
<proteinExistence type="predicted"/>
<protein>
    <submittedName>
        <fullName evidence="1">Uncharacterized protein</fullName>
    </submittedName>
</protein>
<organism evidence="1 2">
    <name type="scientific">Scophthalmus maximus</name>
    <name type="common">Turbot</name>
    <name type="synonym">Psetta maxima</name>
    <dbReference type="NCBI Taxonomy" id="52904"/>
    <lineage>
        <taxon>Eukaryota</taxon>
        <taxon>Metazoa</taxon>
        <taxon>Chordata</taxon>
        <taxon>Craniata</taxon>
        <taxon>Vertebrata</taxon>
        <taxon>Euteleostomi</taxon>
        <taxon>Actinopterygii</taxon>
        <taxon>Neopterygii</taxon>
        <taxon>Teleostei</taxon>
        <taxon>Neoteleostei</taxon>
        <taxon>Acanthomorphata</taxon>
        <taxon>Carangaria</taxon>
        <taxon>Pleuronectiformes</taxon>
        <taxon>Pleuronectoidei</taxon>
        <taxon>Scophthalmidae</taxon>
        <taxon>Scophthalmus</taxon>
    </lineage>
</organism>
<name>A0A6A4S9T7_SCOMX</name>
<comment type="caution">
    <text evidence="1">The sequence shown here is derived from an EMBL/GenBank/DDBJ whole genome shotgun (WGS) entry which is preliminary data.</text>
</comment>
<dbReference type="EMBL" id="VEVO01000016">
    <property type="protein sequence ID" value="KAF0029937.1"/>
    <property type="molecule type" value="Genomic_DNA"/>
</dbReference>
<sequence length="193" mass="21813">MEDIPELGQLQPKPKQSLWQNASSELVASLSGGGLEKHRCLRLSNFLSFAFCSGVKSTGILWPRRSLANTIYFLFVHHQRCCSQSEQDQHRRGNQRSFKASAHSHRPGTLLFLENLKNILWVTSLFIARRFECIKPLNKSSHGTKAEYTMEDMAQLPGDIAGRAIFSYQAGVSPCGIVMRVDNITLMQFNTWP</sequence>